<dbReference type="InParanoid" id="A0A7X0JUQ1"/>
<protein>
    <submittedName>
        <fullName evidence="1">Uncharacterized protein</fullName>
    </submittedName>
</protein>
<dbReference type="AlphaFoldDB" id="A0A7X0JUQ1"/>
<organism evidence="1 2">
    <name type="scientific">Pseudoteredinibacter isoporae</name>
    <dbReference type="NCBI Taxonomy" id="570281"/>
    <lineage>
        <taxon>Bacteria</taxon>
        <taxon>Pseudomonadati</taxon>
        <taxon>Pseudomonadota</taxon>
        <taxon>Gammaproteobacteria</taxon>
        <taxon>Cellvibrionales</taxon>
        <taxon>Cellvibrionaceae</taxon>
        <taxon>Pseudoteredinibacter</taxon>
    </lineage>
</organism>
<keyword evidence="2" id="KW-1185">Reference proteome</keyword>
<comment type="caution">
    <text evidence="1">The sequence shown here is derived from an EMBL/GenBank/DDBJ whole genome shotgun (WGS) entry which is preliminary data.</text>
</comment>
<proteinExistence type="predicted"/>
<dbReference type="RefSeq" id="WP_166844779.1">
    <property type="nucleotide sequence ID" value="NZ_JAAQPJ010000020.1"/>
</dbReference>
<evidence type="ECO:0000313" key="1">
    <source>
        <dbReference type="EMBL" id="MBB6521661.1"/>
    </source>
</evidence>
<gene>
    <name evidence="1" type="ORF">HNR48_001946</name>
</gene>
<accession>A0A7X0JUQ1</accession>
<dbReference type="Proteomes" id="UP000528457">
    <property type="component" value="Unassembled WGS sequence"/>
</dbReference>
<dbReference type="EMBL" id="JACHHT010000002">
    <property type="protein sequence ID" value="MBB6521661.1"/>
    <property type="molecule type" value="Genomic_DNA"/>
</dbReference>
<reference evidence="1 2" key="1">
    <citation type="submission" date="2020-08" db="EMBL/GenBank/DDBJ databases">
        <title>Genomic Encyclopedia of Type Strains, Phase IV (KMG-IV): sequencing the most valuable type-strain genomes for metagenomic binning, comparative biology and taxonomic classification.</title>
        <authorList>
            <person name="Goeker M."/>
        </authorList>
    </citation>
    <scope>NUCLEOTIDE SEQUENCE [LARGE SCALE GENOMIC DNA]</scope>
    <source>
        <strain evidence="1 2">DSM 22368</strain>
    </source>
</reference>
<evidence type="ECO:0000313" key="2">
    <source>
        <dbReference type="Proteomes" id="UP000528457"/>
    </source>
</evidence>
<sequence>MRDIKTKYGYIVGRDAFHLKQALHDVVEGRLVLTGELCTSMASLYEGGVDFLAYKMEFFNVSHFECLDQEKLRLDSDSSFLEEALGCGVKKVVFLTYDYAYIALCRGYSLTFGD</sequence>
<name>A0A7X0JUQ1_9GAMM</name>